<dbReference type="Pfam" id="PF03171">
    <property type="entry name" value="2OG-FeII_Oxy"/>
    <property type="match status" value="1"/>
</dbReference>
<dbReference type="InterPro" id="IPR050295">
    <property type="entry name" value="Plant_2OG-oxidoreductases"/>
</dbReference>
<dbReference type="PANTHER" id="PTHR47991">
    <property type="entry name" value="OXOGLUTARATE/IRON-DEPENDENT DIOXYGENASE"/>
    <property type="match status" value="1"/>
</dbReference>
<protein>
    <recommendedName>
        <fullName evidence="3">Isopenicillin N synthase-like Fe(2+) 2OG dioxygenase domain-containing protein</fullName>
    </recommendedName>
</protein>
<comment type="caution">
    <text evidence="4">The sequence shown here is derived from an EMBL/GenBank/DDBJ whole genome shotgun (WGS) entry which is preliminary data.</text>
</comment>
<keyword evidence="5" id="KW-1185">Reference proteome</keyword>
<sequence>MCDTVVYERFIYLQIVSNGKLKSPEHRVVTNAEKSRTSIATFINPALSCIVKPATVLIDESNPALFEPSIYKDFVNDTQAFGPLTKAFTK</sequence>
<feature type="domain" description="Isopenicillin N synthase-like Fe(2+) 2OG dioxygenase" evidence="3">
    <location>
        <begin position="12"/>
        <end position="45"/>
    </location>
</feature>
<dbReference type="GO" id="GO:0046872">
    <property type="term" value="F:metal ion binding"/>
    <property type="evidence" value="ECO:0007669"/>
    <property type="project" value="UniProtKB-KW"/>
</dbReference>
<keyword evidence="2" id="KW-0408">Iron</keyword>
<dbReference type="InterPro" id="IPR027443">
    <property type="entry name" value="IPNS-like_sf"/>
</dbReference>
<name>A0AAV3RSV0_LITER</name>
<gene>
    <name evidence="4" type="ORF">LIER_32061</name>
</gene>
<reference evidence="4 5" key="1">
    <citation type="submission" date="2024-01" db="EMBL/GenBank/DDBJ databases">
        <title>The complete chloroplast genome sequence of Lithospermum erythrorhizon: insights into the phylogenetic relationship among Boraginaceae species and the maternal lineages of purple gromwells.</title>
        <authorList>
            <person name="Okada T."/>
            <person name="Watanabe K."/>
        </authorList>
    </citation>
    <scope>NUCLEOTIDE SEQUENCE [LARGE SCALE GENOMIC DNA]</scope>
</reference>
<evidence type="ECO:0000313" key="4">
    <source>
        <dbReference type="EMBL" id="GAA0184773.1"/>
    </source>
</evidence>
<dbReference type="SUPFAM" id="SSF51197">
    <property type="entry name" value="Clavaminate synthase-like"/>
    <property type="match status" value="1"/>
</dbReference>
<dbReference type="InterPro" id="IPR044861">
    <property type="entry name" value="IPNS-like_FE2OG_OXY"/>
</dbReference>
<evidence type="ECO:0000256" key="2">
    <source>
        <dbReference type="ARBA" id="ARBA00023004"/>
    </source>
</evidence>
<accession>A0AAV3RSV0</accession>
<keyword evidence="1" id="KW-0479">Metal-binding</keyword>
<dbReference type="AlphaFoldDB" id="A0AAV3RSV0"/>
<dbReference type="Gene3D" id="2.60.120.330">
    <property type="entry name" value="B-lactam Antibiotic, Isopenicillin N Synthase, Chain"/>
    <property type="match status" value="1"/>
</dbReference>
<dbReference type="Proteomes" id="UP001454036">
    <property type="component" value="Unassembled WGS sequence"/>
</dbReference>
<evidence type="ECO:0000259" key="3">
    <source>
        <dbReference type="Pfam" id="PF03171"/>
    </source>
</evidence>
<organism evidence="4 5">
    <name type="scientific">Lithospermum erythrorhizon</name>
    <name type="common">Purple gromwell</name>
    <name type="synonym">Lithospermum officinale var. erythrorhizon</name>
    <dbReference type="NCBI Taxonomy" id="34254"/>
    <lineage>
        <taxon>Eukaryota</taxon>
        <taxon>Viridiplantae</taxon>
        <taxon>Streptophyta</taxon>
        <taxon>Embryophyta</taxon>
        <taxon>Tracheophyta</taxon>
        <taxon>Spermatophyta</taxon>
        <taxon>Magnoliopsida</taxon>
        <taxon>eudicotyledons</taxon>
        <taxon>Gunneridae</taxon>
        <taxon>Pentapetalae</taxon>
        <taxon>asterids</taxon>
        <taxon>lamiids</taxon>
        <taxon>Boraginales</taxon>
        <taxon>Boraginaceae</taxon>
        <taxon>Boraginoideae</taxon>
        <taxon>Lithospermeae</taxon>
        <taxon>Lithospermum</taxon>
    </lineage>
</organism>
<evidence type="ECO:0000256" key="1">
    <source>
        <dbReference type="ARBA" id="ARBA00022723"/>
    </source>
</evidence>
<proteinExistence type="predicted"/>
<evidence type="ECO:0000313" key="5">
    <source>
        <dbReference type="Proteomes" id="UP001454036"/>
    </source>
</evidence>
<dbReference type="EMBL" id="BAABME010012154">
    <property type="protein sequence ID" value="GAA0184773.1"/>
    <property type="molecule type" value="Genomic_DNA"/>
</dbReference>